<feature type="transmembrane region" description="Helical" evidence="1">
    <location>
        <begin position="180"/>
        <end position="203"/>
    </location>
</feature>
<feature type="transmembrane region" description="Helical" evidence="1">
    <location>
        <begin position="223"/>
        <end position="243"/>
    </location>
</feature>
<keyword evidence="1" id="KW-0812">Transmembrane</keyword>
<feature type="transmembrane region" description="Helical" evidence="1">
    <location>
        <begin position="138"/>
        <end position="159"/>
    </location>
</feature>
<feature type="transmembrane region" description="Helical" evidence="1">
    <location>
        <begin position="255"/>
        <end position="272"/>
    </location>
</feature>
<keyword evidence="1" id="KW-1133">Transmembrane helix</keyword>
<feature type="domain" description="PDZ" evidence="2">
    <location>
        <begin position="297"/>
        <end position="374"/>
    </location>
</feature>
<dbReference type="KEGG" id="cia:BEN51_12575"/>
<dbReference type="SMART" id="SM00228">
    <property type="entry name" value="PDZ"/>
    <property type="match status" value="1"/>
</dbReference>
<proteinExistence type="predicted"/>
<evidence type="ECO:0000313" key="4">
    <source>
        <dbReference type="Proteomes" id="UP000264883"/>
    </source>
</evidence>
<feature type="transmembrane region" description="Helical" evidence="1">
    <location>
        <begin position="85"/>
        <end position="101"/>
    </location>
</feature>
<keyword evidence="4" id="KW-1185">Reference proteome</keyword>
<evidence type="ECO:0000259" key="2">
    <source>
        <dbReference type="PROSITE" id="PS50106"/>
    </source>
</evidence>
<dbReference type="Proteomes" id="UP000264883">
    <property type="component" value="Chromosome"/>
</dbReference>
<accession>A0A343JFF0</accession>
<feature type="transmembrane region" description="Helical" evidence="1">
    <location>
        <begin position="12"/>
        <end position="33"/>
    </location>
</feature>
<evidence type="ECO:0000256" key="1">
    <source>
        <dbReference type="SAM" id="Phobius"/>
    </source>
</evidence>
<evidence type="ECO:0000313" key="3">
    <source>
        <dbReference type="EMBL" id="ASW44258.1"/>
    </source>
</evidence>
<dbReference type="RefSeq" id="WP_119866382.1">
    <property type="nucleotide sequence ID" value="NZ_CP016786.1"/>
</dbReference>
<sequence length="422" mass="47374">MDLILYTLRAVAYAIIEPAHIITLVILGVIFYFKNKKVSMMQRLTLGESINSPLELTLSQISLGIIAGAVASVILALLGVMFNENSGIEFIFLISIVLLFFKKKYMCFSYSSSILGLISILANIFADVTNTEVYLNIDILSLMTFVGVMHIIEGFLVIVDGSRGAIPVFTNKDNKILGGFAYNRFWALPVAIFIIFSGNSSSVMTTAVETPTWWPILNNKETMLILASTIISAIPFYGVLSYNSITFTKKKKEKTLYSGVGILIYGLILSVVSQLAAYGIVGQIIVITFAPIGHEFMLKIQEKLEKRGKYIYYTDDSGVSVLEVSPYSYFYRDGIRRGDRIIEVNNEKAQSEVDVIKVIKKELREISIKVIRISGEIVDLKIIPEKNRLGILLVPKMVQDNKMYKVEENNFKKVLEEMKKKK</sequence>
<dbReference type="AlphaFoldDB" id="A0A343JFF0"/>
<keyword evidence="1" id="KW-0472">Membrane</keyword>
<feature type="transmembrane region" description="Helical" evidence="1">
    <location>
        <begin position="108"/>
        <end position="126"/>
    </location>
</feature>
<dbReference type="Gene3D" id="2.30.42.10">
    <property type="match status" value="1"/>
</dbReference>
<dbReference type="Pfam" id="PF17820">
    <property type="entry name" value="PDZ_6"/>
    <property type="match status" value="1"/>
</dbReference>
<dbReference type="InterPro" id="IPR001478">
    <property type="entry name" value="PDZ"/>
</dbReference>
<dbReference type="InterPro" id="IPR041489">
    <property type="entry name" value="PDZ_6"/>
</dbReference>
<dbReference type="InterPro" id="IPR036034">
    <property type="entry name" value="PDZ_sf"/>
</dbReference>
<reference evidence="3 4" key="1">
    <citation type="submission" date="2016-08" db="EMBL/GenBank/DDBJ databases">
        <title>Complete Genome Sequence Of The Indigo Reducing Clostridium isatidis DSM15098.</title>
        <authorList>
            <person name="Little G.T."/>
            <person name="Minton N.P."/>
        </authorList>
    </citation>
    <scope>NUCLEOTIDE SEQUENCE [LARGE SCALE GENOMIC DNA]</scope>
    <source>
        <strain evidence="3 4">DSM 15098</strain>
    </source>
</reference>
<dbReference type="PROSITE" id="PS50106">
    <property type="entry name" value="PDZ"/>
    <property type="match status" value="1"/>
</dbReference>
<dbReference type="SUPFAM" id="SSF50156">
    <property type="entry name" value="PDZ domain-like"/>
    <property type="match status" value="1"/>
</dbReference>
<protein>
    <submittedName>
        <fullName evidence="3">Signal protein PDZ</fullName>
    </submittedName>
</protein>
<dbReference type="OrthoDB" id="198399at2"/>
<dbReference type="EMBL" id="CP016786">
    <property type="protein sequence ID" value="ASW44258.1"/>
    <property type="molecule type" value="Genomic_DNA"/>
</dbReference>
<gene>
    <name evidence="3" type="ORF">BEN51_12575</name>
</gene>
<feature type="transmembrane region" description="Helical" evidence="1">
    <location>
        <begin position="54"/>
        <end position="79"/>
    </location>
</feature>
<organism evidence="3 4">
    <name type="scientific">Clostridium isatidis</name>
    <dbReference type="NCBI Taxonomy" id="182773"/>
    <lineage>
        <taxon>Bacteria</taxon>
        <taxon>Bacillati</taxon>
        <taxon>Bacillota</taxon>
        <taxon>Clostridia</taxon>
        <taxon>Eubacteriales</taxon>
        <taxon>Clostridiaceae</taxon>
        <taxon>Clostridium</taxon>
    </lineage>
</organism>
<name>A0A343JFF0_9CLOT</name>